<dbReference type="InterPro" id="IPR050121">
    <property type="entry name" value="Cytochrome_P450_monoxygenase"/>
</dbReference>
<dbReference type="GO" id="GO:0020037">
    <property type="term" value="F:heme binding"/>
    <property type="evidence" value="ECO:0007669"/>
    <property type="project" value="InterPro"/>
</dbReference>
<organism evidence="8 9">
    <name type="scientific">Hyaloscypha bicolor E</name>
    <dbReference type="NCBI Taxonomy" id="1095630"/>
    <lineage>
        <taxon>Eukaryota</taxon>
        <taxon>Fungi</taxon>
        <taxon>Dikarya</taxon>
        <taxon>Ascomycota</taxon>
        <taxon>Pezizomycotina</taxon>
        <taxon>Leotiomycetes</taxon>
        <taxon>Helotiales</taxon>
        <taxon>Hyaloscyphaceae</taxon>
        <taxon>Hyaloscypha</taxon>
        <taxon>Hyaloscypha bicolor</taxon>
    </lineage>
</organism>
<proteinExistence type="inferred from homology"/>
<keyword evidence="7" id="KW-0812">Transmembrane</keyword>
<dbReference type="Gene3D" id="1.10.630.10">
    <property type="entry name" value="Cytochrome P450"/>
    <property type="match status" value="1"/>
</dbReference>
<keyword evidence="3 5" id="KW-0479">Metal-binding</keyword>
<dbReference type="PRINTS" id="PR00463">
    <property type="entry name" value="EP450I"/>
</dbReference>
<dbReference type="InterPro" id="IPR017972">
    <property type="entry name" value="Cyt_P450_CS"/>
</dbReference>
<dbReference type="InterPro" id="IPR001128">
    <property type="entry name" value="Cyt_P450"/>
</dbReference>
<evidence type="ECO:0000256" key="5">
    <source>
        <dbReference type="PIRSR" id="PIRSR602401-1"/>
    </source>
</evidence>
<dbReference type="GO" id="GO:0005506">
    <property type="term" value="F:iron ion binding"/>
    <property type="evidence" value="ECO:0007669"/>
    <property type="project" value="InterPro"/>
</dbReference>
<evidence type="ECO:0000256" key="1">
    <source>
        <dbReference type="ARBA" id="ARBA00001971"/>
    </source>
</evidence>
<dbReference type="AlphaFoldDB" id="A0A2J6SR76"/>
<dbReference type="RefSeq" id="XP_024730182.1">
    <property type="nucleotide sequence ID" value="XM_024881482.1"/>
</dbReference>
<evidence type="ECO:0000256" key="3">
    <source>
        <dbReference type="ARBA" id="ARBA00022723"/>
    </source>
</evidence>
<comment type="cofactor">
    <cofactor evidence="1 5">
        <name>heme</name>
        <dbReference type="ChEBI" id="CHEBI:30413"/>
    </cofactor>
</comment>
<evidence type="ECO:0000256" key="4">
    <source>
        <dbReference type="ARBA" id="ARBA00023004"/>
    </source>
</evidence>
<dbReference type="GO" id="GO:0004497">
    <property type="term" value="F:monooxygenase activity"/>
    <property type="evidence" value="ECO:0007669"/>
    <property type="project" value="UniProtKB-KW"/>
</dbReference>
<dbReference type="PANTHER" id="PTHR24305">
    <property type="entry name" value="CYTOCHROME P450"/>
    <property type="match status" value="1"/>
</dbReference>
<dbReference type="Pfam" id="PF00067">
    <property type="entry name" value="p450"/>
    <property type="match status" value="1"/>
</dbReference>
<dbReference type="EMBL" id="KZ613887">
    <property type="protein sequence ID" value="PMD53278.1"/>
    <property type="molecule type" value="Genomic_DNA"/>
</dbReference>
<accession>A0A2J6SR76</accession>
<protein>
    <submittedName>
        <fullName evidence="8">Cytochrome P450</fullName>
    </submittedName>
</protein>
<dbReference type="SUPFAM" id="SSF48264">
    <property type="entry name" value="Cytochrome P450"/>
    <property type="match status" value="1"/>
</dbReference>
<dbReference type="OrthoDB" id="1470350at2759"/>
<dbReference type="PANTHER" id="PTHR24305:SF166">
    <property type="entry name" value="CYTOCHROME P450 12A4, MITOCHONDRIAL-RELATED"/>
    <property type="match status" value="1"/>
</dbReference>
<dbReference type="GO" id="GO:0016705">
    <property type="term" value="F:oxidoreductase activity, acting on paired donors, with incorporation or reduction of molecular oxygen"/>
    <property type="evidence" value="ECO:0007669"/>
    <property type="project" value="InterPro"/>
</dbReference>
<comment type="similarity">
    <text evidence="2 6">Belongs to the cytochrome P450 family.</text>
</comment>
<evidence type="ECO:0000256" key="7">
    <source>
        <dbReference type="SAM" id="Phobius"/>
    </source>
</evidence>
<keyword evidence="7" id="KW-0472">Membrane</keyword>
<sequence>MPSLTPVILLPLVFLVLYFVYQYFGRLRPLNAIPNAHFTAPFFPIWLISIRYRKRENRTVWESHKRLGPVIRLAPEEISVCTLQGIKTIYGNWDKDTWYEAFINYEIPPLVAEIQSAPHSAHKRRMANIYSKSFLQNSPDVSNFNRRILTEGVLPKIATSATIGSSLDVLRLGYAYGMDVMSAYEFGSAYGTNFLGDDVALSGFLAAFTAVKRGVFWAGRLPAMTRALQRIGINLVPQEAMDGQAYMEEKCWKLCSHLQTATETNSFTSSSTKPVVYSQLYSALEKTLEKTPLSPARGPDFLRKSVASDMLDHMIAGYESSGIALAYTMYELCMHPEFQTSLRAELRSVNPPLMFPISTGDNAFSASVPPPTLPRALDSLPFLNAALYETLRLYPPGAAGQPRVVPRGGAVLCGYPLPEGIVAHAAAYSVHRNEETFKRAEEWLPERWMGGKEREVKNWFWAFGSGSRGCIGKEFALQEMLVFLAAVYTNFSTHIVDAEGIEPADEFIAGPSGGKLILRFEKVE</sequence>
<evidence type="ECO:0000256" key="2">
    <source>
        <dbReference type="ARBA" id="ARBA00010617"/>
    </source>
</evidence>
<keyword evidence="5 6" id="KW-0349">Heme</keyword>
<keyword evidence="6" id="KW-0503">Monooxygenase</keyword>
<evidence type="ECO:0000313" key="9">
    <source>
        <dbReference type="Proteomes" id="UP000235371"/>
    </source>
</evidence>
<dbReference type="STRING" id="1095630.A0A2J6SR76"/>
<dbReference type="InterPro" id="IPR036396">
    <property type="entry name" value="Cyt_P450_sf"/>
</dbReference>
<dbReference type="InParanoid" id="A0A2J6SR76"/>
<feature type="binding site" description="axial binding residue" evidence="5">
    <location>
        <position position="470"/>
    </location>
    <ligand>
        <name>heme</name>
        <dbReference type="ChEBI" id="CHEBI:30413"/>
    </ligand>
    <ligandPart>
        <name>Fe</name>
        <dbReference type="ChEBI" id="CHEBI:18248"/>
    </ligandPart>
</feature>
<reference evidence="8 9" key="1">
    <citation type="submission" date="2016-04" db="EMBL/GenBank/DDBJ databases">
        <title>A degradative enzymes factory behind the ericoid mycorrhizal symbiosis.</title>
        <authorList>
            <consortium name="DOE Joint Genome Institute"/>
            <person name="Martino E."/>
            <person name="Morin E."/>
            <person name="Grelet G."/>
            <person name="Kuo A."/>
            <person name="Kohler A."/>
            <person name="Daghino S."/>
            <person name="Barry K."/>
            <person name="Choi C."/>
            <person name="Cichocki N."/>
            <person name="Clum A."/>
            <person name="Copeland A."/>
            <person name="Hainaut M."/>
            <person name="Haridas S."/>
            <person name="Labutti K."/>
            <person name="Lindquist E."/>
            <person name="Lipzen A."/>
            <person name="Khouja H.-R."/>
            <person name="Murat C."/>
            <person name="Ohm R."/>
            <person name="Olson A."/>
            <person name="Spatafora J."/>
            <person name="Veneault-Fourrey C."/>
            <person name="Henrissat B."/>
            <person name="Grigoriev I."/>
            <person name="Martin F."/>
            <person name="Perotto S."/>
        </authorList>
    </citation>
    <scope>NUCLEOTIDE SEQUENCE [LARGE SCALE GENOMIC DNA]</scope>
    <source>
        <strain evidence="8 9">E</strain>
    </source>
</reference>
<keyword evidence="4 5" id="KW-0408">Iron</keyword>
<name>A0A2J6SR76_9HELO</name>
<evidence type="ECO:0000256" key="6">
    <source>
        <dbReference type="RuleBase" id="RU000461"/>
    </source>
</evidence>
<evidence type="ECO:0000313" key="8">
    <source>
        <dbReference type="EMBL" id="PMD53278.1"/>
    </source>
</evidence>
<dbReference type="GeneID" id="36589559"/>
<keyword evidence="9" id="KW-1185">Reference proteome</keyword>
<keyword evidence="6" id="KW-0560">Oxidoreductase</keyword>
<gene>
    <name evidence="8" type="ORF">K444DRAFT_619254</name>
</gene>
<dbReference type="PROSITE" id="PS00086">
    <property type="entry name" value="CYTOCHROME_P450"/>
    <property type="match status" value="1"/>
</dbReference>
<dbReference type="InterPro" id="IPR002401">
    <property type="entry name" value="Cyt_P450_E_grp-I"/>
</dbReference>
<feature type="transmembrane region" description="Helical" evidence="7">
    <location>
        <begin position="7"/>
        <end position="24"/>
    </location>
</feature>
<dbReference type="PRINTS" id="PR00385">
    <property type="entry name" value="P450"/>
</dbReference>
<keyword evidence="7" id="KW-1133">Transmembrane helix</keyword>
<dbReference type="Proteomes" id="UP000235371">
    <property type="component" value="Unassembled WGS sequence"/>
</dbReference>